<reference evidence="7 8" key="1">
    <citation type="submission" date="2018-09" db="EMBL/GenBank/DDBJ databases">
        <title>Complete genome sequence of Euzebya sp. DY32-46 isolated from seawater of Pacific Ocean.</title>
        <authorList>
            <person name="Xu L."/>
            <person name="Wu Y.-H."/>
            <person name="Xu X.-W."/>
        </authorList>
    </citation>
    <scope>NUCLEOTIDE SEQUENCE [LARGE SCALE GENOMIC DNA]</scope>
    <source>
        <strain evidence="7 8">DY32-46</strain>
    </source>
</reference>
<evidence type="ECO:0000256" key="3">
    <source>
        <dbReference type="ARBA" id="ARBA00023306"/>
    </source>
</evidence>
<dbReference type="Pfam" id="PF04472">
    <property type="entry name" value="SepF"/>
    <property type="match status" value="1"/>
</dbReference>
<evidence type="ECO:0000256" key="4">
    <source>
        <dbReference type="ARBA" id="ARBA00044936"/>
    </source>
</evidence>
<name>A0A346XZH7_9ACTN</name>
<dbReference type="PANTHER" id="PTHR35798:SF1">
    <property type="entry name" value="CELL DIVISION PROTEIN SEPF"/>
    <property type="match status" value="1"/>
</dbReference>
<comment type="subcellular location">
    <subcellularLocation>
        <location evidence="5">Cytoplasm</location>
    </subcellularLocation>
    <text evidence="5">Localizes to the division site, in a FtsZ-dependent manner.</text>
</comment>
<dbReference type="Gene3D" id="3.30.110.150">
    <property type="entry name" value="SepF-like protein"/>
    <property type="match status" value="1"/>
</dbReference>
<feature type="compositionally biased region" description="Low complexity" evidence="6">
    <location>
        <begin position="71"/>
        <end position="81"/>
    </location>
</feature>
<evidence type="ECO:0000313" key="7">
    <source>
        <dbReference type="EMBL" id="AXV07624.1"/>
    </source>
</evidence>
<dbReference type="InterPro" id="IPR038594">
    <property type="entry name" value="SepF-like_sf"/>
</dbReference>
<dbReference type="KEGG" id="euz:DVS28_a2945"/>
<dbReference type="AlphaFoldDB" id="A0A346XZH7"/>
<organism evidence="7 8">
    <name type="scientific">Euzebya pacifica</name>
    <dbReference type="NCBI Taxonomy" id="1608957"/>
    <lineage>
        <taxon>Bacteria</taxon>
        <taxon>Bacillati</taxon>
        <taxon>Actinomycetota</taxon>
        <taxon>Nitriliruptoria</taxon>
        <taxon>Euzebyales</taxon>
    </lineage>
</organism>
<keyword evidence="5" id="KW-0963">Cytoplasm</keyword>
<sequence>MHFLGLVEEYDDDYNDMPTAEPMGAPPLSAEPPAAPRSEPSNVRRIPTAGSMDDDMAPAGMGASGMGASGTGPASSPAPVAPTGTVNVLGGPRAEDPPAPSGPRVADHVHITSPTTFNDVEEVGENFRDRVPVLMNLQGASETVAKRLLDFASGLIYGLDGRIERKGDRIFLLTPADVEISAGELSRLQDRGLTS</sequence>
<keyword evidence="3 5" id="KW-0131">Cell cycle</keyword>
<dbReference type="InterPro" id="IPR007561">
    <property type="entry name" value="Cell_div_SepF/SepF-rel"/>
</dbReference>
<keyword evidence="2 5" id="KW-0717">Septation</keyword>
<protein>
    <recommendedName>
        <fullName evidence="5">Cell division protein SepF</fullName>
    </recommendedName>
</protein>
<dbReference type="Proteomes" id="UP000264006">
    <property type="component" value="Chromosome"/>
</dbReference>
<dbReference type="HAMAP" id="MF_01197">
    <property type="entry name" value="SepF"/>
    <property type="match status" value="1"/>
</dbReference>
<dbReference type="GO" id="GO:0000917">
    <property type="term" value="P:division septum assembly"/>
    <property type="evidence" value="ECO:0007669"/>
    <property type="project" value="UniProtKB-KW"/>
</dbReference>
<gene>
    <name evidence="5" type="primary">sepF</name>
    <name evidence="7" type="ORF">DVS28_a2945</name>
</gene>
<evidence type="ECO:0000256" key="6">
    <source>
        <dbReference type="SAM" id="MobiDB-lite"/>
    </source>
</evidence>
<dbReference type="PANTHER" id="PTHR35798">
    <property type="entry name" value="CELL DIVISION PROTEIN SEPF"/>
    <property type="match status" value="1"/>
</dbReference>
<evidence type="ECO:0000256" key="2">
    <source>
        <dbReference type="ARBA" id="ARBA00023210"/>
    </source>
</evidence>
<accession>A0A346XZH7</accession>
<proteinExistence type="inferred from homology"/>
<comment type="similarity">
    <text evidence="5">Belongs to the SepF family.</text>
</comment>
<evidence type="ECO:0000313" key="8">
    <source>
        <dbReference type="Proteomes" id="UP000264006"/>
    </source>
</evidence>
<keyword evidence="8" id="KW-1185">Reference proteome</keyword>
<comment type="subunit">
    <text evidence="5">Homodimer. Interacts with FtsZ.</text>
</comment>
<evidence type="ECO:0000256" key="5">
    <source>
        <dbReference type="HAMAP-Rule" id="MF_01197"/>
    </source>
</evidence>
<evidence type="ECO:0000256" key="1">
    <source>
        <dbReference type="ARBA" id="ARBA00022618"/>
    </source>
</evidence>
<keyword evidence="1 5" id="KW-0132">Cell division</keyword>
<dbReference type="GO" id="GO:0043093">
    <property type="term" value="P:FtsZ-dependent cytokinesis"/>
    <property type="evidence" value="ECO:0007669"/>
    <property type="project" value="UniProtKB-UniRule"/>
</dbReference>
<comment type="function">
    <text evidence="4 5">Cell division protein that is part of the divisome complex and is recruited early to the Z-ring. Probably stimulates Z-ring formation, perhaps through the cross-linking of FtsZ protofilaments. Its function overlaps with FtsA.</text>
</comment>
<dbReference type="EMBL" id="CP031165">
    <property type="protein sequence ID" value="AXV07624.1"/>
    <property type="molecule type" value="Genomic_DNA"/>
</dbReference>
<feature type="region of interest" description="Disordered" evidence="6">
    <location>
        <begin position="1"/>
        <end position="81"/>
    </location>
</feature>
<dbReference type="GO" id="GO:0005737">
    <property type="term" value="C:cytoplasm"/>
    <property type="evidence" value="ECO:0007669"/>
    <property type="project" value="UniProtKB-SubCell"/>
</dbReference>
<dbReference type="InterPro" id="IPR023052">
    <property type="entry name" value="Cell_div_SepF"/>
</dbReference>